<comment type="caution">
    <text evidence="2">The sequence shown here is derived from an EMBL/GenBank/DDBJ whole genome shotgun (WGS) entry which is preliminary data.</text>
</comment>
<feature type="transmembrane region" description="Helical" evidence="1">
    <location>
        <begin position="39"/>
        <end position="60"/>
    </location>
</feature>
<dbReference type="Proteomes" id="UP001519363">
    <property type="component" value="Unassembled WGS sequence"/>
</dbReference>
<evidence type="ECO:0000313" key="2">
    <source>
        <dbReference type="EMBL" id="MBP2479092.1"/>
    </source>
</evidence>
<sequence>MSTPARPRPVRTAASWIGGLSALISGLVGSGLLTDAQGGALTGAISAVVAALAAFGIVWATESRVTPLADPRDADGHTLIPGPRDASW</sequence>
<feature type="transmembrane region" description="Helical" evidence="1">
    <location>
        <begin position="12"/>
        <end position="33"/>
    </location>
</feature>
<gene>
    <name evidence="2" type="ORF">JOF53_007964</name>
</gene>
<evidence type="ECO:0000256" key="1">
    <source>
        <dbReference type="SAM" id="Phobius"/>
    </source>
</evidence>
<dbReference type="EMBL" id="JAGIOO010000001">
    <property type="protein sequence ID" value="MBP2479092.1"/>
    <property type="molecule type" value="Genomic_DNA"/>
</dbReference>
<organism evidence="2 3">
    <name type="scientific">Crossiella equi</name>
    <dbReference type="NCBI Taxonomy" id="130796"/>
    <lineage>
        <taxon>Bacteria</taxon>
        <taxon>Bacillati</taxon>
        <taxon>Actinomycetota</taxon>
        <taxon>Actinomycetes</taxon>
        <taxon>Pseudonocardiales</taxon>
        <taxon>Pseudonocardiaceae</taxon>
        <taxon>Crossiella</taxon>
    </lineage>
</organism>
<accession>A0ABS5AR90</accession>
<proteinExistence type="predicted"/>
<keyword evidence="1" id="KW-0812">Transmembrane</keyword>
<keyword evidence="1" id="KW-0472">Membrane</keyword>
<keyword evidence="3" id="KW-1185">Reference proteome</keyword>
<dbReference type="RefSeq" id="WP_209707692.1">
    <property type="nucleotide sequence ID" value="NZ_JAGIOO010000001.1"/>
</dbReference>
<name>A0ABS5AR90_9PSEU</name>
<keyword evidence="1" id="KW-1133">Transmembrane helix</keyword>
<reference evidence="2 3" key="1">
    <citation type="submission" date="2021-03" db="EMBL/GenBank/DDBJ databases">
        <title>Sequencing the genomes of 1000 actinobacteria strains.</title>
        <authorList>
            <person name="Klenk H.-P."/>
        </authorList>
    </citation>
    <scope>NUCLEOTIDE SEQUENCE [LARGE SCALE GENOMIC DNA]</scope>
    <source>
        <strain evidence="2 3">DSM 44580</strain>
    </source>
</reference>
<protein>
    <submittedName>
        <fullName evidence="2">Uncharacterized protein</fullName>
    </submittedName>
</protein>
<evidence type="ECO:0000313" key="3">
    <source>
        <dbReference type="Proteomes" id="UP001519363"/>
    </source>
</evidence>